<name>A0ACB9RNY7_9MYRT</name>
<proteinExistence type="predicted"/>
<comment type="caution">
    <text evidence="1">The sequence shown here is derived from an EMBL/GenBank/DDBJ whole genome shotgun (WGS) entry which is preliminary data.</text>
</comment>
<dbReference type="Proteomes" id="UP001057402">
    <property type="component" value="Chromosome 3"/>
</dbReference>
<evidence type="ECO:0000313" key="2">
    <source>
        <dbReference type="Proteomes" id="UP001057402"/>
    </source>
</evidence>
<keyword evidence="2" id="KW-1185">Reference proteome</keyword>
<evidence type="ECO:0000313" key="1">
    <source>
        <dbReference type="EMBL" id="KAI4380697.1"/>
    </source>
</evidence>
<reference evidence="2" key="1">
    <citation type="journal article" date="2023" name="Front. Plant Sci.">
        <title>Chromosomal-level genome assembly of Melastoma candidum provides insights into trichome evolution.</title>
        <authorList>
            <person name="Zhong Y."/>
            <person name="Wu W."/>
            <person name="Sun C."/>
            <person name="Zou P."/>
            <person name="Liu Y."/>
            <person name="Dai S."/>
            <person name="Zhou R."/>
        </authorList>
    </citation>
    <scope>NUCLEOTIDE SEQUENCE [LARGE SCALE GENOMIC DNA]</scope>
</reference>
<organism evidence="1 2">
    <name type="scientific">Melastoma candidum</name>
    <dbReference type="NCBI Taxonomy" id="119954"/>
    <lineage>
        <taxon>Eukaryota</taxon>
        <taxon>Viridiplantae</taxon>
        <taxon>Streptophyta</taxon>
        <taxon>Embryophyta</taxon>
        <taxon>Tracheophyta</taxon>
        <taxon>Spermatophyta</taxon>
        <taxon>Magnoliopsida</taxon>
        <taxon>eudicotyledons</taxon>
        <taxon>Gunneridae</taxon>
        <taxon>Pentapetalae</taxon>
        <taxon>rosids</taxon>
        <taxon>malvids</taxon>
        <taxon>Myrtales</taxon>
        <taxon>Melastomataceae</taxon>
        <taxon>Melastomatoideae</taxon>
        <taxon>Melastomateae</taxon>
        <taxon>Melastoma</taxon>
    </lineage>
</organism>
<accession>A0ACB9RNY7</accession>
<dbReference type="EMBL" id="CM042882">
    <property type="protein sequence ID" value="KAI4380697.1"/>
    <property type="molecule type" value="Genomic_DNA"/>
</dbReference>
<gene>
    <name evidence="1" type="ORF">MLD38_006860</name>
</gene>
<protein>
    <submittedName>
        <fullName evidence="1">Uncharacterized protein</fullName>
    </submittedName>
</protein>
<sequence>MLCCHDRRPLPPTHLLPSPNPDPGPDHRRTPRRRHSELHRPLHSVQAFRPHPGLSELLLAQGMELDRPQEPCVGVPDRLWALTSIEGLGLVKDVSLDLREFGKRVLMMQVGFFSEILLKNSCMCRGMSAWEIPLGRNAKHPLLFNPSTKQKDSLDAWGNSYLGLLYEDDNLCMLDTPVLVASHWILPAVLAITGFIILLGFLRIRQRRRGQRKSSGHPRFTNP</sequence>